<organism evidence="2 3">
    <name type="scientific">Vitis vinifera</name>
    <name type="common">Grape</name>
    <dbReference type="NCBI Taxonomy" id="29760"/>
    <lineage>
        <taxon>Eukaryota</taxon>
        <taxon>Viridiplantae</taxon>
        <taxon>Streptophyta</taxon>
        <taxon>Embryophyta</taxon>
        <taxon>Tracheophyta</taxon>
        <taxon>Spermatophyta</taxon>
        <taxon>Magnoliopsida</taxon>
        <taxon>eudicotyledons</taxon>
        <taxon>Gunneridae</taxon>
        <taxon>Pentapetalae</taxon>
        <taxon>rosids</taxon>
        <taxon>Vitales</taxon>
        <taxon>Vitaceae</taxon>
        <taxon>Viteae</taxon>
        <taxon>Vitis</taxon>
    </lineage>
</organism>
<proteinExistence type="predicted"/>
<dbReference type="GO" id="GO:0003677">
    <property type="term" value="F:DNA binding"/>
    <property type="evidence" value="ECO:0007669"/>
    <property type="project" value="InterPro"/>
</dbReference>
<evidence type="ECO:0000313" key="3">
    <source>
        <dbReference type="Proteomes" id="UP000288805"/>
    </source>
</evidence>
<reference evidence="2 3" key="1">
    <citation type="journal article" date="2018" name="PLoS Genet.">
        <title>Population sequencing reveals clonal diversity and ancestral inbreeding in the grapevine cultivar Chardonnay.</title>
        <authorList>
            <person name="Roach M.J."/>
            <person name="Johnson D.L."/>
            <person name="Bohlmann J."/>
            <person name="van Vuuren H.J."/>
            <person name="Jones S.J."/>
            <person name="Pretorius I.S."/>
            <person name="Schmidt S.A."/>
            <person name="Borneman A.R."/>
        </authorList>
    </citation>
    <scope>NUCLEOTIDE SEQUENCE [LARGE SCALE GENOMIC DNA]</scope>
    <source>
        <strain evidence="3">cv. Chardonnay</strain>
        <tissue evidence="2">Leaf</tissue>
    </source>
</reference>
<dbReference type="GO" id="GO:0006281">
    <property type="term" value="P:DNA repair"/>
    <property type="evidence" value="ECO:0007669"/>
    <property type="project" value="InterPro"/>
</dbReference>
<dbReference type="GO" id="GO:0004519">
    <property type="term" value="F:endonuclease activity"/>
    <property type="evidence" value="ECO:0007669"/>
    <property type="project" value="InterPro"/>
</dbReference>
<feature type="region of interest" description="Disordered" evidence="1">
    <location>
        <begin position="239"/>
        <end position="262"/>
    </location>
</feature>
<evidence type="ECO:0000256" key="1">
    <source>
        <dbReference type="SAM" id="MobiDB-lite"/>
    </source>
</evidence>
<dbReference type="AlphaFoldDB" id="A0A438E7Z5"/>
<sequence>MVRSLKVSVKRKTFLVRLDGKHGGKWCSITEHSRGSIYVLVRDEGPRRGGLVLVGRWARAVVCESNTVRVKWVEGLPFHFWSEVHLKKIVEQWGMVTEIDWRTLKLFDLSKARVRIAMKDRSILPALIKVTNEDWVFTISVAVDGVEDDRRGSVMGDSTWEIFASHSGNRKKKGGERIMAEVHPVGTRGKRGQEVGNNWFLSPLFEFKKTAGSKKLNIGPVGTKKTGVARADRDEAFSGQRIGGKKPSDKMGSSRSEEVSTVGKGKVVSVELDIQTRGSAKKEAKIGSKKLWNTLFPPSFDRRQGLRSRSEPLLHGKPSIQKWCSREGTSSARGEEALRKPYFEENREGFLGRVGSDLRGSSVTVLPSNPEIRGKWISFKGNCGMSVAENMEVNSSSPSQSPVSSFPPSCGLTLSFLSSSVPDLLSSVFQPRFPMENRFAFSNQLLESFNPFKSIPNLPNEVSNLVTVSQGDVVVSPTGEFQIEGLSPRKVAKVREVLSSLDIKLYSRRKNRCSTCMGLGSRKKRRVVKDFLRLENPDVVMIQETKKVECDRKFVGSVWTVRNKEWAILPACGASDEWEHVFPQSLQEVLPRRTSDHWPIVLDTGPFKWGPTPFRRNRKFIKVLENERGLVFNNSESIIEKILLYFEKLYVSPIGKSWRVEGLDWSPISEEILIANEIVDEIRRSGERVAFKIDFEKAYDHVIVMNVNVKGWVKESRGLREGDPLSPFLFTLVAEYDTIFFSSTSEEELQTLKSLLLVFGHISGLKVNLDKSNIYGINLEQNHLSRLAELLDCKASGWPILYLGLPLGGNPKACGFWDLVIERISKRLDWWQKTYLSFGVRWSHRCPWKAIAQVFQEFSKFTRFVVGDGERIRFWEDFWWGDQPLGSQYPRLFRVVADKNVPISSILGSTCPFSWNFNFRRNLSDYEIEGLFIVKSFFLVLCQVSGYTPVFPTKFVWNSQVPFKVKSFVWLVPHKKYGESTDHLFLHCYLTMGLWHRLFQLAKTDWVPSRSVSDMLSINYNGFSLSKRGIVL</sequence>
<dbReference type="PROSITE" id="PS00726">
    <property type="entry name" value="AP_NUCLEASE_F1_1"/>
    <property type="match status" value="1"/>
</dbReference>
<dbReference type="PANTHER" id="PTHR33116">
    <property type="entry name" value="REVERSE TRANSCRIPTASE ZINC-BINDING DOMAIN-CONTAINING PROTEIN-RELATED-RELATED"/>
    <property type="match status" value="1"/>
</dbReference>
<gene>
    <name evidence="2" type="ORF">CK203_080489</name>
</gene>
<name>A0A438E7Z5_VITVI</name>
<dbReference type="PANTHER" id="PTHR33116:SF78">
    <property type="entry name" value="OS12G0587133 PROTEIN"/>
    <property type="match status" value="1"/>
</dbReference>
<comment type="caution">
    <text evidence="2">The sequence shown here is derived from an EMBL/GenBank/DDBJ whole genome shotgun (WGS) entry which is preliminary data.</text>
</comment>
<dbReference type="Proteomes" id="UP000288805">
    <property type="component" value="Unassembled WGS sequence"/>
</dbReference>
<evidence type="ECO:0000313" key="2">
    <source>
        <dbReference type="EMBL" id="RVW43730.1"/>
    </source>
</evidence>
<accession>A0A438E7Z5</accession>
<evidence type="ECO:0008006" key="4">
    <source>
        <dbReference type="Google" id="ProtNLM"/>
    </source>
</evidence>
<dbReference type="InterPro" id="IPR020847">
    <property type="entry name" value="AP_endonuclease_F1_BS"/>
</dbReference>
<dbReference type="EMBL" id="QGNW01001369">
    <property type="protein sequence ID" value="RVW43730.1"/>
    <property type="molecule type" value="Genomic_DNA"/>
</dbReference>
<protein>
    <recommendedName>
        <fullName evidence="4">DUF4283 domain-containing protein</fullName>
    </recommendedName>
</protein>